<dbReference type="PANTHER" id="PTHR21037">
    <property type="entry name" value="39S RIBOSOMAL PROTEIN L14, MITOCHONDRIAL"/>
    <property type="match status" value="1"/>
</dbReference>
<evidence type="ECO:0000313" key="9">
    <source>
        <dbReference type="EMBL" id="CAK8693298.1"/>
    </source>
</evidence>
<name>A0ABP0GPQ2_CLALP</name>
<keyword evidence="6" id="KW-0687">Ribonucleoprotein</keyword>
<comment type="similarity">
    <text evidence="2">Belongs to the universal ribosomal protein uL14 family.</text>
</comment>
<evidence type="ECO:0000256" key="7">
    <source>
        <dbReference type="ARBA" id="ARBA00040118"/>
    </source>
</evidence>
<evidence type="ECO:0000256" key="1">
    <source>
        <dbReference type="ARBA" id="ARBA00004173"/>
    </source>
</evidence>
<evidence type="ECO:0000256" key="6">
    <source>
        <dbReference type="ARBA" id="ARBA00023274"/>
    </source>
</evidence>
<sequence>MEILLRNFCLFSSASVHPRSLRLQRFAFSTTQCSWLPDRMRYDNQTFYDNVQIGYKRGHSNIRNRDRDIKKLQTRALQKLTRVRIVDNSPTALQPVIRSARIIEIYTKTKRHVGGVGDLCLITKNGAMKRAFIVGQRQSMGILKARMDSNNVIILDKDGNPEGTRITVPIPAWLRGYDPKKKHPISMSKLVAIASSFV</sequence>
<evidence type="ECO:0000256" key="2">
    <source>
        <dbReference type="ARBA" id="ARBA00010745"/>
    </source>
</evidence>
<evidence type="ECO:0000256" key="3">
    <source>
        <dbReference type="ARBA" id="ARBA00022946"/>
    </source>
</evidence>
<dbReference type="PANTHER" id="PTHR21037:SF3">
    <property type="entry name" value="LARGE RIBOSOMAL SUBUNIT PROTEIN UL14M"/>
    <property type="match status" value="1"/>
</dbReference>
<reference evidence="9 10" key="1">
    <citation type="submission" date="2024-02" db="EMBL/GenBank/DDBJ databases">
        <authorList>
            <person name="Daric V."/>
            <person name="Darras S."/>
        </authorList>
    </citation>
    <scope>NUCLEOTIDE SEQUENCE [LARGE SCALE GENOMIC DNA]</scope>
</reference>
<dbReference type="Gene3D" id="2.40.150.20">
    <property type="entry name" value="Ribosomal protein L14"/>
    <property type="match status" value="1"/>
</dbReference>
<dbReference type="Proteomes" id="UP001642483">
    <property type="component" value="Unassembled WGS sequence"/>
</dbReference>
<evidence type="ECO:0000313" key="10">
    <source>
        <dbReference type="Proteomes" id="UP001642483"/>
    </source>
</evidence>
<protein>
    <recommendedName>
        <fullName evidence="7">Large ribosomal subunit protein uL14m</fullName>
    </recommendedName>
    <alternativeName>
        <fullName evidence="8">39S ribosomal protein L14, mitochondrial</fullName>
    </alternativeName>
</protein>
<keyword evidence="3" id="KW-0809">Transit peptide</keyword>
<proteinExistence type="inferred from homology"/>
<dbReference type="CDD" id="cd00337">
    <property type="entry name" value="Ribosomal_uL14"/>
    <property type="match status" value="1"/>
</dbReference>
<dbReference type="InterPro" id="IPR000218">
    <property type="entry name" value="Ribosomal_uL14"/>
</dbReference>
<accession>A0ABP0GPQ2</accession>
<evidence type="ECO:0000256" key="5">
    <source>
        <dbReference type="ARBA" id="ARBA00023128"/>
    </source>
</evidence>
<evidence type="ECO:0000256" key="8">
    <source>
        <dbReference type="ARBA" id="ARBA00042938"/>
    </source>
</evidence>
<dbReference type="SUPFAM" id="SSF50193">
    <property type="entry name" value="Ribosomal protein L14"/>
    <property type="match status" value="1"/>
</dbReference>
<evidence type="ECO:0000256" key="4">
    <source>
        <dbReference type="ARBA" id="ARBA00022980"/>
    </source>
</evidence>
<keyword evidence="5" id="KW-0496">Mitochondrion</keyword>
<dbReference type="SMART" id="SM01374">
    <property type="entry name" value="Ribosomal_L14"/>
    <property type="match status" value="1"/>
</dbReference>
<comment type="subcellular location">
    <subcellularLocation>
        <location evidence="1">Mitochondrion</location>
    </subcellularLocation>
</comment>
<dbReference type="InterPro" id="IPR036853">
    <property type="entry name" value="Ribosomal_uL14_sf"/>
</dbReference>
<organism evidence="9 10">
    <name type="scientific">Clavelina lepadiformis</name>
    <name type="common">Light-bulb sea squirt</name>
    <name type="synonym">Ascidia lepadiformis</name>
    <dbReference type="NCBI Taxonomy" id="159417"/>
    <lineage>
        <taxon>Eukaryota</taxon>
        <taxon>Metazoa</taxon>
        <taxon>Chordata</taxon>
        <taxon>Tunicata</taxon>
        <taxon>Ascidiacea</taxon>
        <taxon>Aplousobranchia</taxon>
        <taxon>Clavelinidae</taxon>
        <taxon>Clavelina</taxon>
    </lineage>
</organism>
<comment type="caution">
    <text evidence="9">The sequence shown here is derived from an EMBL/GenBank/DDBJ whole genome shotgun (WGS) entry which is preliminary data.</text>
</comment>
<gene>
    <name evidence="9" type="ORF">CVLEPA_LOCUS26595</name>
</gene>
<dbReference type="HAMAP" id="MF_01367">
    <property type="entry name" value="Ribosomal_uL14"/>
    <property type="match status" value="1"/>
</dbReference>
<dbReference type="Pfam" id="PF00238">
    <property type="entry name" value="Ribosomal_L14"/>
    <property type="match status" value="1"/>
</dbReference>
<keyword evidence="10" id="KW-1185">Reference proteome</keyword>
<dbReference type="EMBL" id="CAWYQH010000130">
    <property type="protein sequence ID" value="CAK8693298.1"/>
    <property type="molecule type" value="Genomic_DNA"/>
</dbReference>
<keyword evidence="4" id="KW-0689">Ribosomal protein</keyword>